<dbReference type="Proteomes" id="UP001239795">
    <property type="component" value="Unassembled WGS sequence"/>
</dbReference>
<organism evidence="2 3">
    <name type="scientific">Colletotrichum melonis</name>
    <dbReference type="NCBI Taxonomy" id="1209925"/>
    <lineage>
        <taxon>Eukaryota</taxon>
        <taxon>Fungi</taxon>
        <taxon>Dikarya</taxon>
        <taxon>Ascomycota</taxon>
        <taxon>Pezizomycotina</taxon>
        <taxon>Sordariomycetes</taxon>
        <taxon>Hypocreomycetidae</taxon>
        <taxon>Glomerellales</taxon>
        <taxon>Glomerellaceae</taxon>
        <taxon>Colletotrichum</taxon>
        <taxon>Colletotrichum acutatum species complex</taxon>
    </lineage>
</organism>
<keyword evidence="3" id="KW-1185">Reference proteome</keyword>
<feature type="region of interest" description="Disordered" evidence="1">
    <location>
        <begin position="22"/>
        <end position="76"/>
    </location>
</feature>
<comment type="caution">
    <text evidence="2">The sequence shown here is derived from an EMBL/GenBank/DDBJ whole genome shotgun (WGS) entry which is preliminary data.</text>
</comment>
<dbReference type="AlphaFoldDB" id="A0AAI9XFF8"/>
<protein>
    <submittedName>
        <fullName evidence="2">Uncharacterized protein</fullName>
    </submittedName>
</protein>
<evidence type="ECO:0000313" key="3">
    <source>
        <dbReference type="Proteomes" id="UP001239795"/>
    </source>
</evidence>
<evidence type="ECO:0000256" key="1">
    <source>
        <dbReference type="SAM" id="MobiDB-lite"/>
    </source>
</evidence>
<accession>A0AAI9XFF8</accession>
<proteinExistence type="predicted"/>
<gene>
    <name evidence="2" type="ORF">CMEL01_09380</name>
</gene>
<feature type="compositionally biased region" description="Polar residues" evidence="1">
    <location>
        <begin position="40"/>
        <end position="52"/>
    </location>
</feature>
<sequence length="76" mass="8636">MTPDEDPENKFISSRRFFCQPLPPSHHAQIRETAKPSCSPPFTISNSPLTSGSHHRSLPHPEEPRSDQFPIRQFVA</sequence>
<reference evidence="2 3" key="1">
    <citation type="submission" date="2016-10" db="EMBL/GenBank/DDBJ databases">
        <title>The genome sequence of Colletotrichum fioriniae PJ7.</title>
        <authorList>
            <person name="Baroncelli R."/>
        </authorList>
    </citation>
    <scope>NUCLEOTIDE SEQUENCE [LARGE SCALE GENOMIC DNA]</scope>
    <source>
        <strain evidence="2">Col 31</strain>
    </source>
</reference>
<evidence type="ECO:0000313" key="2">
    <source>
        <dbReference type="EMBL" id="KAK1447541.1"/>
    </source>
</evidence>
<name>A0AAI9XFF8_9PEZI</name>
<dbReference type="EMBL" id="MLGG01000079">
    <property type="protein sequence ID" value="KAK1447541.1"/>
    <property type="molecule type" value="Genomic_DNA"/>
</dbReference>